<dbReference type="Proteomes" id="UP001174748">
    <property type="component" value="Unassembled WGS sequence"/>
</dbReference>
<evidence type="ECO:0000313" key="1">
    <source>
        <dbReference type="EMBL" id="MDK4764428.1"/>
    </source>
</evidence>
<reference evidence="1" key="1">
    <citation type="submission" date="2023-01" db="EMBL/GenBank/DDBJ databases">
        <title>Genomic dissection of endemic carbapenem resistance: metallo-beta-lactamase gene dissemination through clonal, plasmid and integron transfer pathways.</title>
        <authorList>
            <person name="Macesic N."/>
        </authorList>
    </citation>
    <scope>NUCLEOTIDE SEQUENCE</scope>
    <source>
        <strain evidence="2">CPO382</strain>
        <strain evidence="1">CPO573</strain>
    </source>
</reference>
<dbReference type="Proteomes" id="UP001173597">
    <property type="component" value="Unassembled WGS sequence"/>
</dbReference>
<gene>
    <name evidence="1" type="ORF">P9854_01185</name>
    <name evidence="2" type="ORF">P9921_10930</name>
</gene>
<sequence length="97" mass="10875">MNYDAFFTGREPNTTSRRRCGTCYVLNRAITGNGMSAKAVIKVNRGLLLVEQRKDKLRAAMEHGGVSTFSHTLSIIFTESCLESIARLWTTTIRSFV</sequence>
<name>A0AAW6X3S7_9GAMM</name>
<dbReference type="RefSeq" id="WP_134266929.1">
    <property type="nucleotide sequence ID" value="NZ_CAYETX010000008.1"/>
</dbReference>
<keyword evidence="4" id="KW-1185">Reference proteome</keyword>
<proteinExistence type="predicted"/>
<dbReference type="EMBL" id="JARTLO010000001">
    <property type="protein sequence ID" value="MDK4764428.1"/>
    <property type="molecule type" value="Genomic_DNA"/>
</dbReference>
<evidence type="ECO:0000313" key="2">
    <source>
        <dbReference type="EMBL" id="MDK5170983.1"/>
    </source>
</evidence>
<accession>A0AAW6X3S7</accession>
<dbReference type="AlphaFoldDB" id="A0AAW6X3S7"/>
<evidence type="ECO:0000313" key="4">
    <source>
        <dbReference type="Proteomes" id="UP001174748"/>
    </source>
</evidence>
<comment type="caution">
    <text evidence="1">The sequence shown here is derived from an EMBL/GenBank/DDBJ whole genome shotgun (WGS) entry which is preliminary data.</text>
</comment>
<dbReference type="EMBL" id="JARTOI010000014">
    <property type="protein sequence ID" value="MDK5170983.1"/>
    <property type="molecule type" value="Genomic_DNA"/>
</dbReference>
<organism evidence="1 3">
    <name type="scientific">Serratia nevei</name>
    <dbReference type="NCBI Taxonomy" id="2703794"/>
    <lineage>
        <taxon>Bacteria</taxon>
        <taxon>Pseudomonadati</taxon>
        <taxon>Pseudomonadota</taxon>
        <taxon>Gammaproteobacteria</taxon>
        <taxon>Enterobacterales</taxon>
        <taxon>Yersiniaceae</taxon>
        <taxon>Serratia</taxon>
    </lineage>
</organism>
<protein>
    <submittedName>
        <fullName evidence="1">Uncharacterized protein</fullName>
    </submittedName>
</protein>
<evidence type="ECO:0000313" key="3">
    <source>
        <dbReference type="Proteomes" id="UP001173597"/>
    </source>
</evidence>